<proteinExistence type="predicted"/>
<dbReference type="AlphaFoldDB" id="A0A0M8P6Q0"/>
<protein>
    <submittedName>
        <fullName evidence="1">Uncharacterized protein</fullName>
    </submittedName>
</protein>
<gene>
    <name evidence="1" type="ORF">ACN38_g6665</name>
</gene>
<reference evidence="1 2" key="1">
    <citation type="submission" date="2015-08" db="EMBL/GenBank/DDBJ databases">
        <title>Genome sequencing of Penicillium nordicum.</title>
        <authorList>
            <person name="Nguyen H.D."/>
            <person name="Seifert K.A."/>
        </authorList>
    </citation>
    <scope>NUCLEOTIDE SEQUENCE [LARGE SCALE GENOMIC DNA]</scope>
    <source>
        <strain evidence="1 2">DAOMC 185683</strain>
    </source>
</reference>
<comment type="caution">
    <text evidence="1">The sequence shown here is derived from an EMBL/GenBank/DDBJ whole genome shotgun (WGS) entry which is preliminary data.</text>
</comment>
<organism evidence="1 2">
    <name type="scientific">Penicillium nordicum</name>
    <dbReference type="NCBI Taxonomy" id="229535"/>
    <lineage>
        <taxon>Eukaryota</taxon>
        <taxon>Fungi</taxon>
        <taxon>Dikarya</taxon>
        <taxon>Ascomycota</taxon>
        <taxon>Pezizomycotina</taxon>
        <taxon>Eurotiomycetes</taxon>
        <taxon>Eurotiomycetidae</taxon>
        <taxon>Eurotiales</taxon>
        <taxon>Aspergillaceae</taxon>
        <taxon>Penicillium</taxon>
    </lineage>
</organism>
<evidence type="ECO:0000313" key="1">
    <source>
        <dbReference type="EMBL" id="KOS42414.1"/>
    </source>
</evidence>
<evidence type="ECO:0000313" key="2">
    <source>
        <dbReference type="Proteomes" id="UP000037696"/>
    </source>
</evidence>
<dbReference type="Proteomes" id="UP000037696">
    <property type="component" value="Unassembled WGS sequence"/>
</dbReference>
<accession>A0A0M8P6Q0</accession>
<name>A0A0M8P6Q0_9EURO</name>
<dbReference type="EMBL" id="LHQQ01000106">
    <property type="protein sequence ID" value="KOS42414.1"/>
    <property type="molecule type" value="Genomic_DNA"/>
</dbReference>
<keyword evidence="2" id="KW-1185">Reference proteome</keyword>
<sequence length="83" mass="9152">MGPNGLCGLLREPLSLIGPPSIGSIPSLVHFKPRHNGRRLSPLCTPELEQNPELPVICLFSFVSELSLFEKHRPPTSIAARKR</sequence>